<protein>
    <submittedName>
        <fullName evidence="4">DUF3097 family protein</fullName>
    </submittedName>
</protein>
<dbReference type="AlphaFoldDB" id="A0A411YB56"/>
<gene>
    <name evidence="4" type="ORF">ER308_01890</name>
</gene>
<name>A0A411YB56_9ACTN</name>
<dbReference type="InterPro" id="IPR021447">
    <property type="entry name" value="DUF3097_C"/>
</dbReference>
<evidence type="ECO:0000256" key="1">
    <source>
        <dbReference type="SAM" id="MobiDB-lite"/>
    </source>
</evidence>
<dbReference type="Pfam" id="PF11296">
    <property type="entry name" value="DUF3097_C"/>
    <property type="match status" value="1"/>
</dbReference>
<feature type="region of interest" description="Disordered" evidence="1">
    <location>
        <begin position="77"/>
        <end position="107"/>
    </location>
</feature>
<dbReference type="KEGG" id="erz:ER308_01890"/>
<feature type="region of interest" description="Disordered" evidence="1">
    <location>
        <begin position="1"/>
        <end position="28"/>
    </location>
</feature>
<dbReference type="EMBL" id="CP036402">
    <property type="protein sequence ID" value="QBI18440.1"/>
    <property type="molecule type" value="Genomic_DNA"/>
</dbReference>
<evidence type="ECO:0000313" key="5">
    <source>
        <dbReference type="Proteomes" id="UP000291469"/>
    </source>
</evidence>
<dbReference type="Proteomes" id="UP000291469">
    <property type="component" value="Chromosome"/>
</dbReference>
<dbReference type="OrthoDB" id="3398606at2"/>
<dbReference type="Pfam" id="PF22845">
    <property type="entry name" value="DUF3097_N"/>
    <property type="match status" value="1"/>
</dbReference>
<proteinExistence type="predicted"/>
<sequence>MRSWRPDPTGGPDRRSTDRASREVPAVPGTIVEDRASGFSGEIVRLERGSVVLRDWRDRERAFPLRGGRFLVEDQPATLVRRPDPAERPADQRHETASGALVGRSQQARVASPHRIYVEGLHDAELLEKVWGEELREAAVVVEPIGGADEAPEAVRRFGPAHDRRLGVLLDHLVAGSKETRIAERITGAHVLVTGHPYVDVWQGVRPRAVGLRAWPEVPKGQDWKTGICRALGEEEPAALWRRLLRAVDSIADLEPSLVGAVERLLDFLIEPLEH</sequence>
<accession>A0A411YB56</accession>
<evidence type="ECO:0000259" key="2">
    <source>
        <dbReference type="Pfam" id="PF11296"/>
    </source>
</evidence>
<organism evidence="4 5">
    <name type="scientific">Egibacter rhizosphaerae</name>
    <dbReference type="NCBI Taxonomy" id="1670831"/>
    <lineage>
        <taxon>Bacteria</taxon>
        <taxon>Bacillati</taxon>
        <taxon>Actinomycetota</taxon>
        <taxon>Nitriliruptoria</taxon>
        <taxon>Egibacterales</taxon>
        <taxon>Egibacteraceae</taxon>
        <taxon>Egibacter</taxon>
    </lineage>
</organism>
<evidence type="ECO:0000313" key="4">
    <source>
        <dbReference type="EMBL" id="QBI18440.1"/>
    </source>
</evidence>
<evidence type="ECO:0000259" key="3">
    <source>
        <dbReference type="Pfam" id="PF22845"/>
    </source>
</evidence>
<keyword evidence="5" id="KW-1185">Reference proteome</keyword>
<feature type="compositionally biased region" description="Basic and acidic residues" evidence="1">
    <location>
        <begin position="12"/>
        <end position="22"/>
    </location>
</feature>
<dbReference type="InterPro" id="IPR053883">
    <property type="entry name" value="DUF3097_N"/>
</dbReference>
<reference evidence="4 5" key="1">
    <citation type="submission" date="2019-01" db="EMBL/GenBank/DDBJ databases">
        <title>Egibacter rhizosphaerae EGI 80759T.</title>
        <authorList>
            <person name="Chen D.-D."/>
            <person name="Tian Y."/>
            <person name="Jiao J.-Y."/>
            <person name="Zhang X.-T."/>
            <person name="Zhang Y.-G."/>
            <person name="Zhang Y."/>
            <person name="Xiao M."/>
            <person name="Shu W.-S."/>
            <person name="Li W.-J."/>
        </authorList>
    </citation>
    <scope>NUCLEOTIDE SEQUENCE [LARGE SCALE GENOMIC DNA]</scope>
    <source>
        <strain evidence="4 5">EGI 80759</strain>
    </source>
</reference>
<feature type="domain" description="DUF3097" evidence="2">
    <location>
        <begin position="115"/>
        <end position="269"/>
    </location>
</feature>
<feature type="compositionally biased region" description="Basic and acidic residues" evidence="1">
    <location>
        <begin position="81"/>
        <end position="96"/>
    </location>
</feature>
<feature type="domain" description="DUF3097" evidence="3">
    <location>
        <begin position="23"/>
        <end position="81"/>
    </location>
</feature>